<dbReference type="SMART" id="SM00332">
    <property type="entry name" value="PP2Cc"/>
    <property type="match status" value="1"/>
</dbReference>
<feature type="domain" description="PPM-type phosphatase" evidence="1">
    <location>
        <begin position="3"/>
        <end position="237"/>
    </location>
</feature>
<keyword evidence="3" id="KW-1185">Reference proteome</keyword>
<dbReference type="PROSITE" id="PS51746">
    <property type="entry name" value="PPM_2"/>
    <property type="match status" value="1"/>
</dbReference>
<accession>A0A136Q2Q2</accession>
<dbReference type="GO" id="GO:0004722">
    <property type="term" value="F:protein serine/threonine phosphatase activity"/>
    <property type="evidence" value="ECO:0007669"/>
    <property type="project" value="InterPro"/>
</dbReference>
<organism evidence="2 3">
    <name type="scientific">Christensenella minuta</name>
    <dbReference type="NCBI Taxonomy" id="626937"/>
    <lineage>
        <taxon>Bacteria</taxon>
        <taxon>Bacillati</taxon>
        <taxon>Bacillota</taxon>
        <taxon>Clostridia</taxon>
        <taxon>Christensenellales</taxon>
        <taxon>Christensenellaceae</taxon>
        <taxon>Christensenella</taxon>
    </lineage>
</organism>
<reference evidence="2 3" key="1">
    <citation type="submission" date="2016-02" db="EMBL/GenBank/DDBJ databases">
        <authorList>
            <person name="Wen L."/>
            <person name="He K."/>
            <person name="Yang H."/>
        </authorList>
    </citation>
    <scope>NUCLEOTIDE SEQUENCE [LARGE SCALE GENOMIC DNA]</scope>
    <source>
        <strain evidence="2 3">DSM 22607</strain>
    </source>
</reference>
<dbReference type="Pfam" id="PF13672">
    <property type="entry name" value="PP2C_2"/>
    <property type="match status" value="1"/>
</dbReference>
<dbReference type="KEGG" id="cmiu:B1H56_04210"/>
<dbReference type="Gene3D" id="3.60.40.10">
    <property type="entry name" value="PPM-type phosphatase domain"/>
    <property type="match status" value="1"/>
</dbReference>
<evidence type="ECO:0000259" key="1">
    <source>
        <dbReference type="PROSITE" id="PS51746"/>
    </source>
</evidence>
<protein>
    <submittedName>
        <fullName evidence="2">Putative serine/threonine phosphatase stp</fullName>
    </submittedName>
</protein>
<sequence length="244" mass="26843">MKTVALSHIGKVRTTNEDSILVHDQNVPYYMLVADGMGGHAAGEVASGMVCTELERYISALGHKELTEKQILDAIRFVNQRLIDAVEEEPAFQGMGTTLTFAAFDGDKITIAQVGDSRAYHKRADDIYKVTKDHTYVQHLIDSGVIKKGAAEDYPFKNIITRSVGMKDVEVDFFTVEWKDDDIILLCSDGLSNYTNRKIMFDILAGPQMLEEKAQKLVDVALAGGGKDNISVVLAQRTQEGGAL</sequence>
<dbReference type="STRING" id="626937.HMPREF3293_02219"/>
<comment type="caution">
    <text evidence="2">The sequence shown here is derived from an EMBL/GenBank/DDBJ whole genome shotgun (WGS) entry which is preliminary data.</text>
</comment>
<gene>
    <name evidence="2" type="ORF">HMPREF3293_02219</name>
</gene>
<evidence type="ECO:0000313" key="2">
    <source>
        <dbReference type="EMBL" id="KXK64970.1"/>
    </source>
</evidence>
<dbReference type="RefSeq" id="WP_066518599.1">
    <property type="nucleotide sequence ID" value="NZ_CABMOF010000001.1"/>
</dbReference>
<dbReference type="Proteomes" id="UP000070366">
    <property type="component" value="Unassembled WGS sequence"/>
</dbReference>
<dbReference type="SUPFAM" id="SSF81606">
    <property type="entry name" value="PP2C-like"/>
    <property type="match status" value="1"/>
</dbReference>
<dbReference type="AlphaFoldDB" id="A0A136Q2Q2"/>
<dbReference type="NCBIfam" id="NF033484">
    <property type="entry name" value="Stp1_PP2C_phos"/>
    <property type="match status" value="1"/>
</dbReference>
<dbReference type="PATRIC" id="fig|626937.4.peg.2187"/>
<dbReference type="InterPro" id="IPR036457">
    <property type="entry name" value="PPM-type-like_dom_sf"/>
</dbReference>
<dbReference type="CDD" id="cd00143">
    <property type="entry name" value="PP2Cc"/>
    <property type="match status" value="1"/>
</dbReference>
<evidence type="ECO:0000313" key="3">
    <source>
        <dbReference type="Proteomes" id="UP000070366"/>
    </source>
</evidence>
<dbReference type="InterPro" id="IPR015655">
    <property type="entry name" value="PP2C"/>
</dbReference>
<dbReference type="PANTHER" id="PTHR47992">
    <property type="entry name" value="PROTEIN PHOSPHATASE"/>
    <property type="match status" value="1"/>
</dbReference>
<dbReference type="SMART" id="SM00331">
    <property type="entry name" value="PP2C_SIG"/>
    <property type="match status" value="1"/>
</dbReference>
<dbReference type="OrthoDB" id="9801841at2"/>
<dbReference type="EMBL" id="LSZW01000063">
    <property type="protein sequence ID" value="KXK64970.1"/>
    <property type="molecule type" value="Genomic_DNA"/>
</dbReference>
<dbReference type="InterPro" id="IPR001932">
    <property type="entry name" value="PPM-type_phosphatase-like_dom"/>
</dbReference>
<proteinExistence type="predicted"/>
<name>A0A136Q2Q2_9FIRM</name>